<keyword evidence="9" id="KW-0539">Nucleus</keyword>
<evidence type="ECO:0000256" key="11">
    <source>
        <dbReference type="SAM" id="MobiDB-lite"/>
    </source>
</evidence>
<dbReference type="SUPFAM" id="SSF54285">
    <property type="entry name" value="MoaD/ThiS"/>
    <property type="match status" value="1"/>
</dbReference>
<dbReference type="GO" id="GO:0006777">
    <property type="term" value="P:Mo-molybdopterin cofactor biosynthetic process"/>
    <property type="evidence" value="ECO:0007669"/>
    <property type="project" value="UniProtKB-UniRule"/>
</dbReference>
<dbReference type="InterPro" id="IPR051089">
    <property type="entry name" value="prtT"/>
</dbReference>
<feature type="region of interest" description="Disordered" evidence="11">
    <location>
        <begin position="321"/>
        <end position="346"/>
    </location>
</feature>
<sequence>MAPGKAPAGHFSILYFAAASTFTGKSSEHLPAPVQAGRLFDVLEDKYPGIRDKVLSSCALTVNLEYVDVGEEDGDRRIGEGDEVAVIPPPSAGALTGSGVATSPLPRRNPQRKFGCYTTTDADLRADVDGTVMADQSQIDPRLFASASSVPPRPQQLYTSAPQQNSAHPYYLPSPTAQHHSQPTHAHSQAQQPPQLSQLSQPAPLGNILDPALEQTSPAGPEASHDEDDHEDDGDHDGAHATPGSGKSPADLKRPRACDSCRGLKVRCDQERPDLSCRRCAKAGRPCITTPPTRKRQKKADSRVAELERKIDALTATLHAQKAGAPDARHHAGFPEHQGTNNTASMPTEGSFRLGTLDHDWSNSAASRYPDIPPGYGPAQSLQRGPEPKRRKLDNTHATIPEDMDAIHRDLAEHPEMKRTGKNKIHPDHSHINPLIDTLMTPDIAERVFLRYVNEICPHFPAVPFAPGTTAREVRDKKPLLFLAVLAGSSHGSAEQLVSQEIQRELTKLLKDQLADIIWRNGEKSLEIVQALHISVLWYRPPLHFEQHNFYMMVNCAAVMALDLGLGRKATPNVMKLSVGPFKRYHPDSSSVEARRTFLVCYYLCMSITMVLRRPILLRWTNYMADSVRILETSPEALPSDKLLCQQVKMAHIGEKISVEFCMDDPSVEVAISDPKVIYALKIFENELNGLREENGTLGNVDPTLRLAEHVTNLYLHEIALHQNQGSADLQPPYTSDALSPSMALAAKKDSPVGPAHIGALGDCLTATHGILDTILGIELDTLLTLPVIFCVRAIYAIVCLMKMWVSVTSSGEVGSIIKVEDLQIEAYTEQLVSMFNAIVSRDAQSPHGKFYFVAKRLQERFAHIKAGAAKDQHPDAEYDSRRNPNQASKPSTRQSPANQTPLHLLSEVAMGSSSNAAQQQQQQQTQAQSRSQQQAQAALQAHAQHSQQAMQPSWYPNMAAQHTPDMMGLGGQPPFDINFDFTQFDLGTGSDADLSALFIPDSMAMWGYQTDPNMQGYNGF</sequence>
<feature type="compositionally biased region" description="Acidic residues" evidence="11">
    <location>
        <begin position="225"/>
        <end position="235"/>
    </location>
</feature>
<keyword evidence="8" id="KW-0804">Transcription</keyword>
<evidence type="ECO:0000256" key="2">
    <source>
        <dbReference type="ARBA" id="ARBA00022553"/>
    </source>
</evidence>
<dbReference type="FunFam" id="4.10.240.10:FF:000003">
    <property type="entry name" value="C6 transcription factor (Leu3)"/>
    <property type="match status" value="1"/>
</dbReference>
<dbReference type="Gene3D" id="3.10.20.30">
    <property type="match status" value="1"/>
</dbReference>
<dbReference type="Pfam" id="PF00172">
    <property type="entry name" value="Zn_clus"/>
    <property type="match status" value="1"/>
</dbReference>
<keyword evidence="3" id="KW-0479">Metal-binding</keyword>
<protein>
    <recommendedName>
        <fullName evidence="10">Molybdopterin synthase sulfur carrier subunit</fullName>
    </recommendedName>
    <alternativeName>
        <fullName evidence="10">Common component for nitrate reductase and xanthine dehydrogenase protein G</fullName>
    </alternativeName>
    <alternativeName>
        <fullName evidence="10">Molybdenum cofactor synthesis protein 2 small subunit</fullName>
    </alternativeName>
    <alternativeName>
        <fullName evidence="10">Molybdenum cofactor synthesis protein 2A</fullName>
    </alternativeName>
    <alternativeName>
        <fullName evidence="10">Sulfur carrier protein MOCS2A</fullName>
        <shortName evidence="10">MOCS2A</shortName>
    </alternativeName>
</protein>
<dbReference type="CDD" id="cd00067">
    <property type="entry name" value="GAL4"/>
    <property type="match status" value="1"/>
</dbReference>
<dbReference type="OrthoDB" id="8062037at2759"/>
<evidence type="ECO:0000256" key="9">
    <source>
        <dbReference type="ARBA" id="ARBA00023242"/>
    </source>
</evidence>
<dbReference type="GO" id="GO:0000976">
    <property type="term" value="F:transcription cis-regulatory region binding"/>
    <property type="evidence" value="ECO:0007669"/>
    <property type="project" value="TreeGrafter"/>
</dbReference>
<feature type="region of interest" description="Disordered" evidence="11">
    <location>
        <begin position="911"/>
        <end position="951"/>
    </location>
</feature>
<dbReference type="SUPFAM" id="SSF57701">
    <property type="entry name" value="Zn2/Cys6 DNA-binding domain"/>
    <property type="match status" value="1"/>
</dbReference>
<dbReference type="CDD" id="cd12148">
    <property type="entry name" value="fungal_TF_MHR"/>
    <property type="match status" value="1"/>
</dbReference>
<feature type="compositionally biased region" description="Polar residues" evidence="11">
    <location>
        <begin position="884"/>
        <end position="899"/>
    </location>
</feature>
<dbReference type="EMBL" id="QGDH01000040">
    <property type="protein sequence ID" value="RAR13118.1"/>
    <property type="molecule type" value="Genomic_DNA"/>
</dbReference>
<dbReference type="HAMAP" id="MF_03051">
    <property type="entry name" value="MOCS2A"/>
    <property type="match status" value="1"/>
</dbReference>
<dbReference type="CDD" id="cd00754">
    <property type="entry name" value="Ubl_MoaD"/>
    <property type="match status" value="1"/>
</dbReference>
<dbReference type="PROSITE" id="PS50048">
    <property type="entry name" value="ZN2_CY6_FUNGAL_2"/>
    <property type="match status" value="1"/>
</dbReference>
<feature type="compositionally biased region" description="Polar residues" evidence="11">
    <location>
        <begin position="156"/>
        <end position="167"/>
    </location>
</feature>
<feature type="compositionally biased region" description="Basic and acidic residues" evidence="11">
    <location>
        <begin position="868"/>
        <end position="883"/>
    </location>
</feature>
<feature type="region of interest" description="Disordered" evidence="11">
    <location>
        <begin position="868"/>
        <end position="899"/>
    </location>
</feature>
<evidence type="ECO:0000256" key="8">
    <source>
        <dbReference type="ARBA" id="ARBA00023163"/>
    </source>
</evidence>
<evidence type="ECO:0000256" key="6">
    <source>
        <dbReference type="ARBA" id="ARBA00023125"/>
    </source>
</evidence>
<dbReference type="GO" id="GO:1990140">
    <property type="term" value="C:molybdopterin synthase complex"/>
    <property type="evidence" value="ECO:0007669"/>
    <property type="project" value="UniProtKB-UniRule"/>
</dbReference>
<gene>
    <name evidence="10" type="primary">cnxG</name>
    <name evidence="13" type="ORF">DDE83_003503</name>
</gene>
<evidence type="ECO:0000313" key="14">
    <source>
        <dbReference type="Proteomes" id="UP000249619"/>
    </source>
</evidence>
<name>A0A364N6Z6_STELY</name>
<keyword evidence="5" id="KW-0805">Transcription regulation</keyword>
<dbReference type="PROSITE" id="PS00463">
    <property type="entry name" value="ZN2_CY6_FUNGAL_1"/>
    <property type="match status" value="1"/>
</dbReference>
<keyword evidence="6" id="KW-0238">DNA-binding</keyword>
<evidence type="ECO:0000256" key="7">
    <source>
        <dbReference type="ARBA" id="ARBA00023150"/>
    </source>
</evidence>
<dbReference type="InterPro" id="IPR028887">
    <property type="entry name" value="MOCS2A_euk"/>
</dbReference>
<comment type="subcellular location">
    <subcellularLocation>
        <location evidence="10">Cytoplasm</location>
    </subcellularLocation>
    <subcellularLocation>
        <location evidence="1">Nucleus</location>
    </subcellularLocation>
</comment>
<dbReference type="InterPro" id="IPR001138">
    <property type="entry name" value="Zn2Cys6_DnaBD"/>
</dbReference>
<dbReference type="InterPro" id="IPR007219">
    <property type="entry name" value="XnlR_reg_dom"/>
</dbReference>
<reference evidence="14" key="1">
    <citation type="submission" date="2018-05" db="EMBL/GenBank/DDBJ databases">
        <title>Draft genome sequence of Stemphylium lycopersici strain CIDEFI 213.</title>
        <authorList>
            <person name="Medina R."/>
            <person name="Franco M.E.E."/>
            <person name="Lucentini C.G."/>
            <person name="Saparrat M.C.N."/>
            <person name="Balatti P.A."/>
        </authorList>
    </citation>
    <scope>NUCLEOTIDE SEQUENCE [LARGE SCALE GENOMIC DNA]</scope>
    <source>
        <strain evidence="14">CIDEFI 213</strain>
    </source>
</reference>
<keyword evidence="10" id="KW-0547">Nucleotide-binding</keyword>
<organism evidence="13 14">
    <name type="scientific">Stemphylium lycopersici</name>
    <name type="common">Tomato gray leaf spot disease fungus</name>
    <name type="synonym">Thyrospora lycopersici</name>
    <dbReference type="NCBI Taxonomy" id="183478"/>
    <lineage>
        <taxon>Eukaryota</taxon>
        <taxon>Fungi</taxon>
        <taxon>Dikarya</taxon>
        <taxon>Ascomycota</taxon>
        <taxon>Pezizomycotina</taxon>
        <taxon>Dothideomycetes</taxon>
        <taxon>Pleosporomycetidae</taxon>
        <taxon>Pleosporales</taxon>
        <taxon>Pleosporineae</taxon>
        <taxon>Pleosporaceae</taxon>
        <taxon>Stemphylium</taxon>
    </lineage>
</organism>
<evidence type="ECO:0000256" key="5">
    <source>
        <dbReference type="ARBA" id="ARBA00023015"/>
    </source>
</evidence>
<feature type="compositionally biased region" description="Low complexity" evidence="11">
    <location>
        <begin position="913"/>
        <end position="951"/>
    </location>
</feature>
<dbReference type="GO" id="GO:0006351">
    <property type="term" value="P:DNA-templated transcription"/>
    <property type="evidence" value="ECO:0007669"/>
    <property type="project" value="InterPro"/>
</dbReference>
<dbReference type="PANTHER" id="PTHR31845">
    <property type="entry name" value="FINGER DOMAIN PROTEIN, PUTATIVE-RELATED"/>
    <property type="match status" value="1"/>
</dbReference>
<dbReference type="GO" id="GO:0001216">
    <property type="term" value="F:DNA-binding transcription activator activity"/>
    <property type="evidence" value="ECO:0007669"/>
    <property type="project" value="UniProtKB-ARBA"/>
</dbReference>
<proteinExistence type="inferred from homology"/>
<evidence type="ECO:0000256" key="4">
    <source>
        <dbReference type="ARBA" id="ARBA00022833"/>
    </source>
</evidence>
<comment type="pathway">
    <text evidence="10">Cofactor biosynthesis; molybdopterin biosynthesis.</text>
</comment>
<feature type="region of interest" description="Disordered" evidence="11">
    <location>
        <begin position="88"/>
        <end position="114"/>
    </location>
</feature>
<dbReference type="InterPro" id="IPR012675">
    <property type="entry name" value="Beta-grasp_dom_sf"/>
</dbReference>
<comment type="PTM">
    <text evidence="10">C-terminal thiocarboxylation occurs in 2 steps, it is first acyl-adenylated (-COAMP) via the hesA/moeB/thiF part of UBA4, then thiocarboxylated (-COSH) via the rhodanese domain of UBA4.</text>
</comment>
<comment type="similarity">
    <text evidence="10">Belongs to the MoaD family. MOCS2A subfamily.</text>
</comment>
<feature type="domain" description="Zn(2)-C6 fungal-type" evidence="12">
    <location>
        <begin position="257"/>
        <end position="289"/>
    </location>
</feature>
<keyword evidence="2 10" id="KW-0597">Phosphoprotein</keyword>
<dbReference type="GO" id="GO:0000166">
    <property type="term" value="F:nucleotide binding"/>
    <property type="evidence" value="ECO:0007669"/>
    <property type="project" value="UniProtKB-KW"/>
</dbReference>
<evidence type="ECO:0000256" key="1">
    <source>
        <dbReference type="ARBA" id="ARBA00004123"/>
    </source>
</evidence>
<comment type="subunit">
    <text evidence="10">Heterotetramer; composed of 2 small (MOCS2A) and 2 large (MOCS2B) subunits.</text>
</comment>
<dbReference type="GO" id="GO:0008270">
    <property type="term" value="F:zinc ion binding"/>
    <property type="evidence" value="ECO:0007669"/>
    <property type="project" value="InterPro"/>
</dbReference>
<keyword evidence="10" id="KW-0963">Cytoplasm</keyword>
<dbReference type="GO" id="GO:0000981">
    <property type="term" value="F:DNA-binding transcription factor activity, RNA polymerase II-specific"/>
    <property type="evidence" value="ECO:0007669"/>
    <property type="project" value="InterPro"/>
</dbReference>
<comment type="function">
    <text evidence="10">Acts as a sulfur carrier required for molybdopterin biosynthesis. Component of the molybdopterin synthase complex that catalyzes the conversion of precursor Z into molybdopterin by mediating the incorporation of 2 sulfur atoms into precursor Z to generate a dithiolene group. In the complex, serves as sulfur donor by being thiocarboxylated (-COSH) at its C-terminus by UBA4. After interaction with MOCS2B, the sulfur is then transferred to precursor Z to form molybdopterin.</text>
</comment>
<feature type="region of interest" description="Disordered" evidence="11">
    <location>
        <begin position="146"/>
        <end position="256"/>
    </location>
</feature>
<keyword evidence="14" id="KW-1185">Reference proteome</keyword>
<feature type="modified residue" description="Glycyl adenylate; alternate" evidence="10">
    <location>
        <position position="93"/>
    </location>
</feature>
<dbReference type="GO" id="GO:0030366">
    <property type="term" value="F:molybdopterin synthase activity"/>
    <property type="evidence" value="ECO:0007669"/>
    <property type="project" value="UniProtKB-UniRule"/>
</dbReference>
<dbReference type="Gene3D" id="4.10.240.10">
    <property type="entry name" value="Zn(2)-C6 fungal-type DNA-binding domain"/>
    <property type="match status" value="1"/>
</dbReference>
<dbReference type="InterPro" id="IPR036864">
    <property type="entry name" value="Zn2-C6_fun-type_DNA-bd_sf"/>
</dbReference>
<dbReference type="InterPro" id="IPR016155">
    <property type="entry name" value="Mopterin_synth/thiamin_S_b"/>
</dbReference>
<feature type="modified residue" description="1-thioglycine; alternate" evidence="10">
    <location>
        <position position="93"/>
    </location>
</feature>
<dbReference type="UniPathway" id="UPA00344"/>
<dbReference type="PANTHER" id="PTHR31845:SF39">
    <property type="entry name" value="TRANSCRIPTION FACTOR PBCR-RELATED"/>
    <property type="match status" value="1"/>
</dbReference>
<evidence type="ECO:0000259" key="12">
    <source>
        <dbReference type="PROSITE" id="PS50048"/>
    </source>
</evidence>
<evidence type="ECO:0000313" key="13">
    <source>
        <dbReference type="EMBL" id="RAR13118.1"/>
    </source>
</evidence>
<evidence type="ECO:0000256" key="10">
    <source>
        <dbReference type="HAMAP-Rule" id="MF_03051"/>
    </source>
</evidence>
<comment type="caution">
    <text evidence="13">The sequence shown here is derived from an EMBL/GenBank/DDBJ whole genome shotgun (WGS) entry which is preliminary data.</text>
</comment>
<dbReference type="AlphaFoldDB" id="A0A364N6Z6"/>
<accession>A0A364N6Z6</accession>
<feature type="region of interest" description="Disordered" evidence="11">
    <location>
        <begin position="364"/>
        <end position="393"/>
    </location>
</feature>
<keyword evidence="7 10" id="KW-0501">Molybdenum cofactor biosynthesis</keyword>
<keyword evidence="13" id="KW-0808">Transferase</keyword>
<dbReference type="STRING" id="183478.A0A364N6Z6"/>
<feature type="compositionally biased region" description="Low complexity" evidence="11">
    <location>
        <begin position="176"/>
        <end position="203"/>
    </location>
</feature>
<dbReference type="InterPro" id="IPR003749">
    <property type="entry name" value="ThiS/MoaD-like"/>
</dbReference>
<evidence type="ECO:0000256" key="3">
    <source>
        <dbReference type="ARBA" id="ARBA00022723"/>
    </source>
</evidence>
<dbReference type="Proteomes" id="UP000249619">
    <property type="component" value="Unassembled WGS sequence"/>
</dbReference>
<dbReference type="Pfam" id="PF02597">
    <property type="entry name" value="ThiS"/>
    <property type="match status" value="1"/>
</dbReference>
<dbReference type="Pfam" id="PF04082">
    <property type="entry name" value="Fungal_trans"/>
    <property type="match status" value="1"/>
</dbReference>
<keyword evidence="4" id="KW-0862">Zinc</keyword>
<dbReference type="GO" id="GO:0005634">
    <property type="term" value="C:nucleus"/>
    <property type="evidence" value="ECO:0007669"/>
    <property type="project" value="UniProtKB-SubCell"/>
</dbReference>
<dbReference type="SMART" id="SM00066">
    <property type="entry name" value="GAL4"/>
    <property type="match status" value="1"/>
</dbReference>